<protein>
    <submittedName>
        <fullName evidence="3">Phosphatase PAP2 family protein</fullName>
    </submittedName>
</protein>
<sequence>MNRRDSTSEPVNATTERRELKHLEPVHLSTGASAPISAQSDVLTPEERRSLPHRLASLIRTNALLLSILACAAIFLLLLREVTRTETIKIDAWAYSLIVERLRAPWLTPIMSAFSALASPIILAVLLLVIAAFAPGRRPGWCCTINLGLVALLNLGLKSIVQRPRPIGFRIAEASGFSFPSGHSMVAMAFFGLIVWLVWHYGKDQKRRVLLTAAFAIIIVMIGVSRIYLGVHYASDVLAGFMAALIWLAVYTRLAVPLFLRPRS</sequence>
<dbReference type="PANTHER" id="PTHR14969">
    <property type="entry name" value="SPHINGOSINE-1-PHOSPHATE PHOSPHOHYDROLASE"/>
    <property type="match status" value="1"/>
</dbReference>
<keyword evidence="1" id="KW-0472">Membrane</keyword>
<keyword evidence="1" id="KW-1133">Transmembrane helix</keyword>
<dbReference type="SUPFAM" id="SSF48317">
    <property type="entry name" value="Acid phosphatase/Vanadium-dependent haloperoxidase"/>
    <property type="match status" value="1"/>
</dbReference>
<accession>A0ABS7MLE7</accession>
<evidence type="ECO:0000313" key="3">
    <source>
        <dbReference type="EMBL" id="MBY4797873.1"/>
    </source>
</evidence>
<keyword evidence="4" id="KW-1185">Reference proteome</keyword>
<dbReference type="EMBL" id="JAIMFO010000007">
    <property type="protein sequence ID" value="MBY4797873.1"/>
    <property type="molecule type" value="Genomic_DNA"/>
</dbReference>
<feature type="transmembrane region" description="Helical" evidence="1">
    <location>
        <begin position="237"/>
        <end position="260"/>
    </location>
</feature>
<dbReference type="PANTHER" id="PTHR14969:SF13">
    <property type="entry name" value="AT30094P"/>
    <property type="match status" value="1"/>
</dbReference>
<feature type="transmembrane region" description="Helical" evidence="1">
    <location>
        <begin position="58"/>
        <end position="79"/>
    </location>
</feature>
<organism evidence="3 4">
    <name type="scientific">Collinsella ureilytica</name>
    <dbReference type="NCBI Taxonomy" id="2869515"/>
    <lineage>
        <taxon>Bacteria</taxon>
        <taxon>Bacillati</taxon>
        <taxon>Actinomycetota</taxon>
        <taxon>Coriobacteriia</taxon>
        <taxon>Coriobacteriales</taxon>
        <taxon>Coriobacteriaceae</taxon>
        <taxon>Collinsella</taxon>
    </lineage>
</organism>
<gene>
    <name evidence="3" type="ORF">K6V98_05855</name>
</gene>
<dbReference type="SMART" id="SM00014">
    <property type="entry name" value="acidPPc"/>
    <property type="match status" value="1"/>
</dbReference>
<name>A0ABS7MLE7_9ACTN</name>
<dbReference type="RefSeq" id="WP_222199602.1">
    <property type="nucleotide sequence ID" value="NZ_JAIMFO010000007.1"/>
</dbReference>
<feature type="transmembrane region" description="Helical" evidence="1">
    <location>
        <begin position="181"/>
        <end position="202"/>
    </location>
</feature>
<evidence type="ECO:0000259" key="2">
    <source>
        <dbReference type="SMART" id="SM00014"/>
    </source>
</evidence>
<dbReference type="CDD" id="cd03392">
    <property type="entry name" value="PAP2_like_2"/>
    <property type="match status" value="1"/>
</dbReference>
<dbReference type="InterPro" id="IPR000326">
    <property type="entry name" value="PAP2/HPO"/>
</dbReference>
<proteinExistence type="predicted"/>
<feature type="transmembrane region" description="Helical" evidence="1">
    <location>
        <begin position="110"/>
        <end position="134"/>
    </location>
</feature>
<evidence type="ECO:0000313" key="4">
    <source>
        <dbReference type="Proteomes" id="UP000700908"/>
    </source>
</evidence>
<feature type="transmembrane region" description="Helical" evidence="1">
    <location>
        <begin position="209"/>
        <end position="231"/>
    </location>
</feature>
<keyword evidence="1" id="KW-0812">Transmembrane</keyword>
<reference evidence="3 4" key="1">
    <citation type="submission" date="2021-08" db="EMBL/GenBank/DDBJ databases">
        <title>Collinsella faecalis sp. nov. isolated from swine faeces.</title>
        <authorList>
            <person name="Oh B.S."/>
            <person name="Lee J.H."/>
        </authorList>
    </citation>
    <scope>NUCLEOTIDE SEQUENCE [LARGE SCALE GENOMIC DNA]</scope>
    <source>
        <strain evidence="3 4">AGMB00827</strain>
    </source>
</reference>
<evidence type="ECO:0000256" key="1">
    <source>
        <dbReference type="SAM" id="Phobius"/>
    </source>
</evidence>
<dbReference type="Gene3D" id="1.20.144.10">
    <property type="entry name" value="Phosphatidic acid phosphatase type 2/haloperoxidase"/>
    <property type="match status" value="1"/>
</dbReference>
<feature type="domain" description="Phosphatidic acid phosphatase type 2/haloperoxidase" evidence="2">
    <location>
        <begin position="142"/>
        <end position="252"/>
    </location>
</feature>
<feature type="transmembrane region" description="Helical" evidence="1">
    <location>
        <begin position="141"/>
        <end position="161"/>
    </location>
</feature>
<dbReference type="Proteomes" id="UP000700908">
    <property type="component" value="Unassembled WGS sequence"/>
</dbReference>
<dbReference type="Pfam" id="PF01569">
    <property type="entry name" value="PAP2"/>
    <property type="match status" value="1"/>
</dbReference>
<dbReference type="InterPro" id="IPR036938">
    <property type="entry name" value="PAP2/HPO_sf"/>
</dbReference>
<comment type="caution">
    <text evidence="3">The sequence shown here is derived from an EMBL/GenBank/DDBJ whole genome shotgun (WGS) entry which is preliminary data.</text>
</comment>